<accession>A0ABS5HUJ8</accession>
<evidence type="ECO:0000313" key="1">
    <source>
        <dbReference type="EMBL" id="MBR9652637.1"/>
    </source>
</evidence>
<gene>
    <name evidence="1" type="ORF">IT775_16075</name>
</gene>
<evidence type="ECO:0000313" key="2">
    <source>
        <dbReference type="Proteomes" id="UP001195941"/>
    </source>
</evidence>
<protein>
    <submittedName>
        <fullName evidence="1">YjbF family lipoprotein</fullName>
    </submittedName>
</protein>
<proteinExistence type="predicted"/>
<organism evidence="1 2">
    <name type="scientific">Thalassovita aquimarina</name>
    <dbReference type="NCBI Taxonomy" id="2785917"/>
    <lineage>
        <taxon>Bacteria</taxon>
        <taxon>Pseudomonadati</taxon>
        <taxon>Pseudomonadota</taxon>
        <taxon>Alphaproteobacteria</taxon>
        <taxon>Rhodobacterales</taxon>
        <taxon>Roseobacteraceae</taxon>
        <taxon>Thalassovita</taxon>
    </lineage>
</organism>
<name>A0ABS5HUJ8_9RHOB</name>
<dbReference type="Proteomes" id="UP001195941">
    <property type="component" value="Unassembled WGS sequence"/>
</dbReference>
<keyword evidence="2" id="KW-1185">Reference proteome</keyword>
<keyword evidence="1" id="KW-0449">Lipoprotein</keyword>
<dbReference type="Pfam" id="PF11102">
    <property type="entry name" value="YjbF"/>
    <property type="match status" value="1"/>
</dbReference>
<dbReference type="SUPFAM" id="SSF159270">
    <property type="entry name" value="YmcC-like"/>
    <property type="match status" value="1"/>
</dbReference>
<reference evidence="1 2" key="1">
    <citation type="journal article" date="2021" name="Arch. Microbiol.">
        <title>Thalassobius aquimarinus sp. nov., isolated from the Sea of Japan seashore.</title>
        <authorList>
            <person name="Kurilenko V.V."/>
            <person name="Romanenko L.A."/>
            <person name="Chernysheva N.Y."/>
            <person name="Velansky P.V."/>
            <person name="Tekutyeva L.A."/>
            <person name="Isaeva M.P."/>
            <person name="Mikhailov V.V."/>
        </authorList>
    </citation>
    <scope>NUCLEOTIDE SEQUENCE [LARGE SCALE GENOMIC DNA]</scope>
    <source>
        <strain evidence="1 2">KMM 8518</strain>
    </source>
</reference>
<dbReference type="EMBL" id="JADMKU010000016">
    <property type="protein sequence ID" value="MBR9652637.1"/>
    <property type="molecule type" value="Genomic_DNA"/>
</dbReference>
<comment type="caution">
    <text evidence="1">The sequence shown here is derived from an EMBL/GenBank/DDBJ whole genome shotgun (WGS) entry which is preliminary data.</text>
</comment>
<dbReference type="InterPro" id="IPR021308">
    <property type="entry name" value="GfcB"/>
</dbReference>
<dbReference type="Gene3D" id="2.40.360.10">
    <property type="entry name" value="YmcC-like"/>
    <property type="match status" value="1"/>
</dbReference>
<sequence>MNSVLRRPALLGAVALGLLAGCGNAPGRVDLKEIMRTTLSGKKSAPPEVDIAATLQATPDPVSLVVLQKTNSVSPIVEVERNGAYRTYVTPSRQTMTLRQGVVTATRGLSNDLMSSDVDDTLRLISARRPGQTRRVMRYLDGEEQIVALNFECQMSVGGSQKVAAGEVSAMARVMSENCKGEGLSFTNTYLVDGSGEVLSSVQWLNPTYGPAAIQVLRR</sequence>
<dbReference type="RefSeq" id="WP_212702251.1">
    <property type="nucleotide sequence ID" value="NZ_JADMKU010000016.1"/>
</dbReference>
<dbReference type="PROSITE" id="PS51257">
    <property type="entry name" value="PROKAR_LIPOPROTEIN"/>
    <property type="match status" value="1"/>
</dbReference>
<dbReference type="InterPro" id="IPR023373">
    <property type="entry name" value="YmcC_sf"/>
</dbReference>